<evidence type="ECO:0000256" key="2">
    <source>
        <dbReference type="SAM" id="Phobius"/>
    </source>
</evidence>
<proteinExistence type="predicted"/>
<evidence type="ECO:0000259" key="3">
    <source>
        <dbReference type="SMART" id="SM00894"/>
    </source>
</evidence>
<reference evidence="5" key="1">
    <citation type="journal article" date="2019" name="Int. J. Syst. Evol. Microbiol.">
        <title>The Global Catalogue of Microorganisms (GCM) 10K type strain sequencing project: providing services to taxonomists for standard genome sequencing and annotation.</title>
        <authorList>
            <consortium name="The Broad Institute Genomics Platform"/>
            <consortium name="The Broad Institute Genome Sequencing Center for Infectious Disease"/>
            <person name="Wu L."/>
            <person name="Ma J."/>
        </authorList>
    </citation>
    <scope>NUCLEOTIDE SEQUENCE [LARGE SCALE GENOMIC DNA]</scope>
    <source>
        <strain evidence="5">PJ61</strain>
    </source>
</reference>
<evidence type="ECO:0000256" key="1">
    <source>
        <dbReference type="SAM" id="MobiDB-lite"/>
    </source>
</evidence>
<dbReference type="Proteomes" id="UP001595778">
    <property type="component" value="Unassembled WGS sequence"/>
</dbReference>
<protein>
    <submittedName>
        <fullName evidence="4">DUF1524 domain-containing protein</fullName>
    </submittedName>
</protein>
<feature type="region of interest" description="Disordered" evidence="1">
    <location>
        <begin position="111"/>
        <end position="155"/>
    </location>
</feature>
<gene>
    <name evidence="4" type="ORF">ACFO0G_16530</name>
</gene>
<dbReference type="EMBL" id="JBHSDQ010000008">
    <property type="protein sequence ID" value="MFC4397707.1"/>
    <property type="molecule type" value="Genomic_DNA"/>
</dbReference>
<evidence type="ECO:0000313" key="5">
    <source>
        <dbReference type="Proteomes" id="UP001595778"/>
    </source>
</evidence>
<keyword evidence="5" id="KW-1185">Reference proteome</keyword>
<feature type="compositionally biased region" description="Pro residues" evidence="1">
    <location>
        <begin position="130"/>
        <end position="141"/>
    </location>
</feature>
<feature type="transmembrane region" description="Helical" evidence="2">
    <location>
        <begin position="49"/>
        <end position="69"/>
    </location>
</feature>
<keyword evidence="2" id="KW-1133">Transmembrane helix</keyword>
<feature type="transmembrane region" description="Helical" evidence="2">
    <location>
        <begin position="25"/>
        <end position="43"/>
    </location>
</feature>
<dbReference type="Pfam" id="PF05901">
    <property type="entry name" value="Excalibur"/>
    <property type="match status" value="1"/>
</dbReference>
<feature type="region of interest" description="Disordered" evidence="1">
    <location>
        <begin position="1"/>
        <end position="23"/>
    </location>
</feature>
<dbReference type="PANTHER" id="PTHR24094:SF15">
    <property type="entry name" value="AMP-DEPENDENT SYNTHETASE_LIGASE DOMAIN-CONTAINING PROTEIN-RELATED"/>
    <property type="match status" value="1"/>
</dbReference>
<keyword evidence="2" id="KW-0472">Membrane</keyword>
<dbReference type="SMART" id="SM00894">
    <property type="entry name" value="Excalibur"/>
    <property type="match status" value="1"/>
</dbReference>
<comment type="caution">
    <text evidence="4">The sequence shown here is derived from an EMBL/GenBank/DDBJ whole genome shotgun (WGS) entry which is preliminary data.</text>
</comment>
<evidence type="ECO:0000313" key="4">
    <source>
        <dbReference type="EMBL" id="MFC4397707.1"/>
    </source>
</evidence>
<dbReference type="PANTHER" id="PTHR24094">
    <property type="entry name" value="SECRETED PROTEIN"/>
    <property type="match status" value="1"/>
</dbReference>
<dbReference type="InterPro" id="IPR011089">
    <property type="entry name" value="GmrSD_C"/>
</dbReference>
<keyword evidence="2" id="KW-0812">Transmembrane</keyword>
<sequence>MSDYETRPGFASFAPAPKPPRKPRASTFIVGAITVLFVLLGAVSGGIGGALVILAISLALTGLYVLLTGRRSWAWLPANRKAGAVAVVASLALFVGGAVALPRVASADLKPASSESTAKATPAKASPTATPKPSPSSPPTPTAQETGEPLDPENPYVLAAGVTATAPNAQPAYATKALDVLATLPIKGRAPKTGYDRARFGQAWADVDRNGCDTRNDILKRDLTGITYTNSVPCKVQSGTLADPYTGTTIGFVRGSGTSTAVQIDHVVALSDAWQKGAQQLTPEQRTAFANDPLNLQATDGPTNIKKGDGDAATWLPPNKGFRCEYVARQISVKATYGLWVTQAEHDAMARILGDCAGQLAPTNQQAPAPAPAAAEPAPAAVASAPVAPAPAPAVVAPAPAPAAPAPVAPAPAAPAPAPAAAYYANCTAARAAGAAPIYAGQPGYRPALDRDSDGIACE</sequence>
<feature type="domain" description="Excalibur calcium-binding" evidence="3">
    <location>
        <begin position="423"/>
        <end position="459"/>
    </location>
</feature>
<feature type="transmembrane region" description="Helical" evidence="2">
    <location>
        <begin position="81"/>
        <end position="101"/>
    </location>
</feature>
<dbReference type="Pfam" id="PF07510">
    <property type="entry name" value="GmrSD_C"/>
    <property type="match status" value="1"/>
</dbReference>
<feature type="compositionally biased region" description="Low complexity" evidence="1">
    <location>
        <begin position="111"/>
        <end position="129"/>
    </location>
</feature>
<organism evidence="4 5">
    <name type="scientific">Arthrobacter sedimenti</name>
    <dbReference type="NCBI Taxonomy" id="2694931"/>
    <lineage>
        <taxon>Bacteria</taxon>
        <taxon>Bacillati</taxon>
        <taxon>Actinomycetota</taxon>
        <taxon>Actinomycetes</taxon>
        <taxon>Micrococcales</taxon>
        <taxon>Micrococcaceae</taxon>
        <taxon>Arthrobacter</taxon>
    </lineage>
</organism>
<dbReference type="RefSeq" id="WP_376978979.1">
    <property type="nucleotide sequence ID" value="NZ_JBHSDQ010000008.1"/>
</dbReference>
<name>A0ABV8WN47_9MICC</name>
<accession>A0ABV8WN47</accession>
<dbReference type="InterPro" id="IPR008613">
    <property type="entry name" value="Excalibur_Ca-bd_domain"/>
</dbReference>